<name>A0AAN9VXD1_9ORTH</name>
<dbReference type="AlphaFoldDB" id="A0AAN9VXD1"/>
<dbReference type="PANTHER" id="PTHR21049">
    <property type="entry name" value="RIBOPHORIN I"/>
    <property type="match status" value="1"/>
</dbReference>
<reference evidence="12 13" key="1">
    <citation type="submission" date="2024-03" db="EMBL/GenBank/DDBJ databases">
        <title>The genome assembly and annotation of the cricket Gryllus longicercus Weissman &amp; Gray.</title>
        <authorList>
            <person name="Szrajer S."/>
            <person name="Gray D."/>
            <person name="Ylla G."/>
        </authorList>
    </citation>
    <scope>NUCLEOTIDE SEQUENCE [LARGE SCALE GENOMIC DNA]</scope>
    <source>
        <strain evidence="12">DAG 2021-001</strain>
        <tissue evidence="12">Whole body minus gut</tissue>
    </source>
</reference>
<comment type="subunit">
    <text evidence="11">Component of the oligosaccharyltransferase (OST) complex.</text>
</comment>
<dbReference type="Proteomes" id="UP001378592">
    <property type="component" value="Unassembled WGS sequence"/>
</dbReference>
<proteinExistence type="inferred from homology"/>
<keyword evidence="13" id="KW-1185">Reference proteome</keyword>
<sequence length="402" mass="46776">MRIRNTGDTIILGFLYALEKKHEEHLAYIAAYTEAGHRLRISDTDTERHNSISFKFIYFKDALLPNTVVQIHVQTIFTHRLIPLQNYITQSGSQMVRFKDSHYFLSPYPTLIQKTIVIFGSQNIRAVTNVEPVTRLGNTYKYGPYNKIDALKTSAMVLHVENKKPFLTILKLLRVIFVSHWGNIHVKDSIELDNSGAIYVSRDHGEKYLRKQYSVRTIIPRSAKNIECHDIIGKMTTKVKYHKNFTELILQPRLPLTGGTITNYNVSYYLSTDDFLYYSENDYVLKMRLTDRILQNMCIDQAEIKIILPEGASEVIFYVPFQTFRLPNGIRKLFLDIFGHPTISLVKTNVIDQHVIDFELLYSLETIFFIYKPAIIVLPIFILFVLFILCCRNSDDEREKND</sequence>
<evidence type="ECO:0000256" key="2">
    <source>
        <dbReference type="ARBA" id="ARBA00004115"/>
    </source>
</evidence>
<evidence type="ECO:0000256" key="3">
    <source>
        <dbReference type="ARBA" id="ARBA00004922"/>
    </source>
</evidence>
<dbReference type="Pfam" id="PF04597">
    <property type="entry name" value="Ribophorin_I"/>
    <property type="match status" value="1"/>
</dbReference>
<feature type="transmembrane region" description="Helical" evidence="11">
    <location>
        <begin position="369"/>
        <end position="391"/>
    </location>
</feature>
<evidence type="ECO:0000256" key="4">
    <source>
        <dbReference type="ARBA" id="ARBA00008905"/>
    </source>
</evidence>
<organism evidence="12 13">
    <name type="scientific">Gryllus longicercus</name>
    <dbReference type="NCBI Taxonomy" id="2509291"/>
    <lineage>
        <taxon>Eukaryota</taxon>
        <taxon>Metazoa</taxon>
        <taxon>Ecdysozoa</taxon>
        <taxon>Arthropoda</taxon>
        <taxon>Hexapoda</taxon>
        <taxon>Insecta</taxon>
        <taxon>Pterygota</taxon>
        <taxon>Neoptera</taxon>
        <taxon>Polyneoptera</taxon>
        <taxon>Orthoptera</taxon>
        <taxon>Ensifera</taxon>
        <taxon>Gryllidea</taxon>
        <taxon>Grylloidea</taxon>
        <taxon>Gryllidae</taxon>
        <taxon>Gryllinae</taxon>
        <taxon>Gryllus</taxon>
    </lineage>
</organism>
<keyword evidence="7" id="KW-0732">Signal</keyword>
<evidence type="ECO:0000313" key="13">
    <source>
        <dbReference type="Proteomes" id="UP001378592"/>
    </source>
</evidence>
<evidence type="ECO:0000256" key="1">
    <source>
        <dbReference type="ARBA" id="ARBA00002791"/>
    </source>
</evidence>
<comment type="pathway">
    <text evidence="3 11">Protein modification; protein glycosylation.</text>
</comment>
<dbReference type="GO" id="GO:0008250">
    <property type="term" value="C:oligosaccharyltransferase complex"/>
    <property type="evidence" value="ECO:0007669"/>
    <property type="project" value="UniProtKB-UniRule"/>
</dbReference>
<evidence type="ECO:0000256" key="8">
    <source>
        <dbReference type="ARBA" id="ARBA00022824"/>
    </source>
</evidence>
<comment type="caution">
    <text evidence="12">The sequence shown here is derived from an EMBL/GenBank/DDBJ whole genome shotgun (WGS) entry which is preliminary data.</text>
</comment>
<comment type="similarity">
    <text evidence="4 11">Belongs to the OST1 family.</text>
</comment>
<comment type="subcellular location">
    <subcellularLocation>
        <location evidence="2 11">Endoplasmic reticulum membrane</location>
        <topology evidence="2 11">Single-pass type I membrane protein</topology>
    </subcellularLocation>
</comment>
<dbReference type="EMBL" id="JAZDUA010000163">
    <property type="protein sequence ID" value="KAK7865899.1"/>
    <property type="molecule type" value="Genomic_DNA"/>
</dbReference>
<evidence type="ECO:0000256" key="9">
    <source>
        <dbReference type="ARBA" id="ARBA00022989"/>
    </source>
</evidence>
<evidence type="ECO:0000256" key="6">
    <source>
        <dbReference type="ARBA" id="ARBA00022692"/>
    </source>
</evidence>
<protein>
    <recommendedName>
        <fullName evidence="5 11">Dolichyl-diphosphooligosaccharide--protein glycosyltransferase subunit 1</fullName>
    </recommendedName>
</protein>
<evidence type="ECO:0000313" key="12">
    <source>
        <dbReference type="EMBL" id="KAK7865899.1"/>
    </source>
</evidence>
<keyword evidence="10 11" id="KW-0472">Membrane</keyword>
<dbReference type="PANTHER" id="PTHR21049:SF0">
    <property type="entry name" value="DOLICHYL-DIPHOSPHOOLIGOSACCHARIDE--PROTEIN GLYCOSYLTRANSFERASE SUBUNIT 1"/>
    <property type="match status" value="1"/>
</dbReference>
<dbReference type="InterPro" id="IPR007676">
    <property type="entry name" value="Ribophorin_I"/>
</dbReference>
<keyword evidence="9 11" id="KW-1133">Transmembrane helix</keyword>
<accession>A0AAN9VXD1</accession>
<evidence type="ECO:0000256" key="7">
    <source>
        <dbReference type="ARBA" id="ARBA00022729"/>
    </source>
</evidence>
<dbReference type="GO" id="GO:0018279">
    <property type="term" value="P:protein N-linked glycosylation via asparagine"/>
    <property type="evidence" value="ECO:0007669"/>
    <property type="project" value="TreeGrafter"/>
</dbReference>
<keyword evidence="6 11" id="KW-0812">Transmembrane</keyword>
<comment type="function">
    <text evidence="1 11">Subunit of the oligosaccharyl transferase (OST) complex that catalyzes the initial transfer of a defined glycan (Glc(3)Man(9)GlcNAc(2) in eukaryotes) from the lipid carrier dolichol-pyrophosphate to an asparagine residue within an Asn-X-Ser/Thr consensus motif in nascent polypeptide chains, the first step in protein N-glycosylation. N-glycosylation occurs cotranslationally and the complex associates with the Sec61 complex at the channel-forming translocon complex that mediates protein translocation across the endoplasmic reticulum (ER). All subunits are required for a maximal enzyme activity.</text>
</comment>
<evidence type="ECO:0000256" key="5">
    <source>
        <dbReference type="ARBA" id="ARBA00017611"/>
    </source>
</evidence>
<evidence type="ECO:0000256" key="10">
    <source>
        <dbReference type="ARBA" id="ARBA00023136"/>
    </source>
</evidence>
<keyword evidence="8 11" id="KW-0256">Endoplasmic reticulum</keyword>
<evidence type="ECO:0000256" key="11">
    <source>
        <dbReference type="RuleBase" id="RU361143"/>
    </source>
</evidence>
<gene>
    <name evidence="12" type="ORF">R5R35_005620</name>
</gene>